<dbReference type="STRING" id="71784.A0A1Y2AQE2"/>
<feature type="compositionally biased region" description="Basic and acidic residues" evidence="1">
    <location>
        <begin position="632"/>
        <end position="643"/>
    </location>
</feature>
<sequence length="899" mass="96271">MLQEEHKILFDSAALNALKRHQLVSLSKRYGLKASGKNVDMVERLEEFASTIDPDTPLDVYPPPSTPTASILDFAPSSPTQPTPERRIPTEDLNPPSQASDTWEVLSDSGASFASPAMATHGGMTKSSSVSSWKSAGNGEKMAEFGAAQGHPSSSRSKHSFRELASSIKRSASRSLLSRSTSASSQLTEQARPVPGLEPETLEEITDPTPPSPASTVGIPRRYSRISLLERPSTVRLLASPSPEPVQAAPDDDDLPFFGKAPAQHLLKERRSLAPIRSPHAHPSGPMNRKSMPALPNISSASLSRVYPPLPAFHDMPPMPALPGSFPAATSAPVVFGASGEAGVSNAQFSGVADKLLAEMNAKMPEGMRLGEELLKGKKAEIGKLVSVNKDIGEGGFGLTSSLNGLKIDRFAAAHEREFSRMQSINSSLKSSKSSQKGSSAPSDIPVTPGVKRKHDSSSMPSAPNGLPEIGGDNGQDHLRTKRSRLSPGPNYLGSLRDAGKSLVNLIGDGPTKPKQTPLSEIRKKNRRASWGRNKSLAERLGLSRPRRRLSAGPKPLPPNAITRVPPPKAANVMSMSRSQTTNSLAQSLSKDKAVKPSDTLRRSVTSARRRSGDLDTVLKRSSDLNMAEGSSHMEKAQRDRNRSTSAQTVMSTSSKIKPRAKIPDFAPPSVVHPRSGSMNALGLPKSTSISSGLSMRKQSQAELIRTARPAPLPPSELVAKLPTLPRSSTLYQPTASSLARMQATIKPVSSRPLPMTPSTPAAKVAPRPFGTASTRDNLSVNTTAEPPYSSAKPTIAVFAKQPLIGSPMKSPMKQSSQTHLRAARAKASGLSAIKSQRNLKEDREVQRKRSEIKDRRERLEEERELRQMLASGFSGMGEGGVETSAEYMDAVDDTGMAI</sequence>
<reference evidence="2 3" key="1">
    <citation type="submission" date="2016-07" db="EMBL/GenBank/DDBJ databases">
        <title>Pervasive Adenine N6-methylation of Active Genes in Fungi.</title>
        <authorList>
            <consortium name="DOE Joint Genome Institute"/>
            <person name="Mondo S.J."/>
            <person name="Dannebaum R.O."/>
            <person name="Kuo R.C."/>
            <person name="Labutti K."/>
            <person name="Haridas S."/>
            <person name="Kuo A."/>
            <person name="Salamov A."/>
            <person name="Ahrendt S.R."/>
            <person name="Lipzen A."/>
            <person name="Sullivan W."/>
            <person name="Andreopoulos W.B."/>
            <person name="Clum A."/>
            <person name="Lindquist E."/>
            <person name="Daum C."/>
            <person name="Ramamoorthy G.K."/>
            <person name="Gryganskyi A."/>
            <person name="Culley D."/>
            <person name="Magnuson J.K."/>
            <person name="James T.Y."/>
            <person name="O'Malley M.A."/>
            <person name="Stajich J.E."/>
            <person name="Spatafora J.W."/>
            <person name="Visel A."/>
            <person name="Grigoriev I.V."/>
        </authorList>
    </citation>
    <scope>NUCLEOTIDE SEQUENCE [LARGE SCALE GENOMIC DNA]</scope>
    <source>
        <strain evidence="2 3">68-887.2</strain>
    </source>
</reference>
<accession>A0A1Y2AQE2</accession>
<name>A0A1Y2AQE2_9TREE</name>
<evidence type="ECO:0000313" key="3">
    <source>
        <dbReference type="Proteomes" id="UP000193986"/>
    </source>
</evidence>
<comment type="caution">
    <text evidence="2">The sequence shown here is derived from an EMBL/GenBank/DDBJ whole genome shotgun (WGS) entry which is preliminary data.</text>
</comment>
<feature type="compositionally biased region" description="Low complexity" evidence="1">
    <location>
        <begin position="126"/>
        <end position="135"/>
    </location>
</feature>
<feature type="compositionally biased region" description="Polar residues" evidence="1">
    <location>
        <begin position="644"/>
        <end position="656"/>
    </location>
</feature>
<feature type="region of interest" description="Disordered" evidence="1">
    <location>
        <begin position="824"/>
        <end position="861"/>
    </location>
</feature>
<dbReference type="InParanoid" id="A0A1Y2AQE2"/>
<protein>
    <recommendedName>
        <fullName evidence="4">SAP domain-containing protein</fullName>
    </recommendedName>
</protein>
<feature type="region of interest" description="Disordered" evidence="1">
    <location>
        <begin position="53"/>
        <end position="219"/>
    </location>
</feature>
<feature type="compositionally biased region" description="Low complexity" evidence="1">
    <location>
        <begin position="164"/>
        <end position="185"/>
    </location>
</feature>
<keyword evidence="3" id="KW-1185">Reference proteome</keyword>
<feature type="compositionally biased region" description="Basic and acidic residues" evidence="1">
    <location>
        <begin position="839"/>
        <end position="861"/>
    </location>
</feature>
<proteinExistence type="predicted"/>
<gene>
    <name evidence="2" type="ORF">BCR39DRAFT_545922</name>
</gene>
<feature type="compositionally biased region" description="Basic and acidic residues" evidence="1">
    <location>
        <begin position="590"/>
        <end position="602"/>
    </location>
</feature>
<feature type="compositionally biased region" description="Polar residues" evidence="1">
    <location>
        <begin position="772"/>
        <end position="785"/>
    </location>
</feature>
<feature type="region of interest" description="Disordered" evidence="1">
    <location>
        <begin position="422"/>
        <end position="683"/>
    </location>
</feature>
<evidence type="ECO:0000313" key="2">
    <source>
        <dbReference type="EMBL" id="ORY24783.1"/>
    </source>
</evidence>
<feature type="compositionally biased region" description="Basic and acidic residues" evidence="1">
    <location>
        <begin position="611"/>
        <end position="623"/>
    </location>
</feature>
<dbReference type="Proteomes" id="UP000193986">
    <property type="component" value="Unassembled WGS sequence"/>
</dbReference>
<organism evidence="2 3">
    <name type="scientific">Naematelia encephala</name>
    <dbReference type="NCBI Taxonomy" id="71784"/>
    <lineage>
        <taxon>Eukaryota</taxon>
        <taxon>Fungi</taxon>
        <taxon>Dikarya</taxon>
        <taxon>Basidiomycota</taxon>
        <taxon>Agaricomycotina</taxon>
        <taxon>Tremellomycetes</taxon>
        <taxon>Tremellales</taxon>
        <taxon>Naemateliaceae</taxon>
        <taxon>Naematelia</taxon>
    </lineage>
</organism>
<feature type="compositionally biased region" description="Pro residues" evidence="1">
    <location>
        <begin position="555"/>
        <end position="569"/>
    </location>
</feature>
<dbReference type="OrthoDB" id="5964929at2759"/>
<feature type="region of interest" description="Disordered" evidence="1">
    <location>
        <begin position="750"/>
        <end position="789"/>
    </location>
</feature>
<feature type="compositionally biased region" description="Polar residues" evidence="1">
    <location>
        <begin position="574"/>
        <end position="589"/>
    </location>
</feature>
<evidence type="ECO:0008006" key="4">
    <source>
        <dbReference type="Google" id="ProtNLM"/>
    </source>
</evidence>
<dbReference type="AlphaFoldDB" id="A0A1Y2AQE2"/>
<feature type="compositionally biased region" description="Low complexity" evidence="1">
    <location>
        <begin position="424"/>
        <end position="443"/>
    </location>
</feature>
<dbReference type="EMBL" id="MCFC01000064">
    <property type="protein sequence ID" value="ORY24783.1"/>
    <property type="molecule type" value="Genomic_DNA"/>
</dbReference>
<evidence type="ECO:0000256" key="1">
    <source>
        <dbReference type="SAM" id="MobiDB-lite"/>
    </source>
</evidence>